<reference evidence="4" key="2">
    <citation type="submission" date="2023-08" db="EMBL/GenBank/DDBJ databases">
        <title>Nitrogen cycling bacteria in agricultural field soils.</title>
        <authorList>
            <person name="Jang J."/>
        </authorList>
    </citation>
    <scope>NUCLEOTIDE SEQUENCE</scope>
    <source>
        <strain evidence="4">PS3-36</strain>
    </source>
</reference>
<dbReference type="Pfam" id="PF13385">
    <property type="entry name" value="Laminin_G_3"/>
    <property type="match status" value="1"/>
</dbReference>
<dbReference type="Pfam" id="PF02709">
    <property type="entry name" value="Glyco_transf_7C"/>
    <property type="match status" value="1"/>
</dbReference>
<accession>A0A4R5VM96</accession>
<evidence type="ECO:0000259" key="3">
    <source>
        <dbReference type="Pfam" id="PF02709"/>
    </source>
</evidence>
<dbReference type="EMBL" id="JAVGVR010000001">
    <property type="protein sequence ID" value="MDQ6596207.1"/>
    <property type="molecule type" value="Genomic_DNA"/>
</dbReference>
<evidence type="ECO:0000259" key="2">
    <source>
        <dbReference type="Pfam" id="PF00535"/>
    </source>
</evidence>
<dbReference type="SUPFAM" id="SSF53448">
    <property type="entry name" value="Nucleotide-diphospho-sugar transferases"/>
    <property type="match status" value="1"/>
</dbReference>
<dbReference type="PANTHER" id="PTHR43685:SF2">
    <property type="entry name" value="GLYCOSYLTRANSFERASE 2-LIKE DOMAIN-CONTAINING PROTEIN"/>
    <property type="match status" value="1"/>
</dbReference>
<dbReference type="RefSeq" id="WP_133337315.1">
    <property type="nucleotide sequence ID" value="NZ_JAVGVR010000001.1"/>
</dbReference>
<evidence type="ECO:0000313" key="4">
    <source>
        <dbReference type="EMBL" id="MDQ6596207.1"/>
    </source>
</evidence>
<evidence type="ECO:0000256" key="1">
    <source>
        <dbReference type="ARBA" id="ARBA00022679"/>
    </source>
</evidence>
<keyword evidence="7" id="KW-1185">Reference proteome</keyword>
<sequence>MSGNITDRLIRNIKNSFTYEFMVKPGNIHQIDKQSREVPVNSNGKNYIIGPARGEDQNSSGIFVSIGMNGVSVYEYTQNNIYATLVYETSINEWVHVAVVYKEKRPFLFINGTFVKEGEKSPKKYVSPSGSIVYPPGVFFIGDIKEVRIWNHCRSENQLKVNMNVRMKGRENGLYAIWPKKITREIKREPVSANNETKTDNYRGLTNNQNKKIEVSIIIPSYNKYPLNLFTLYSLENQTFNSEKMEVIFIDDASTDQTEDSLKNYQAPYQFKYIRNNENLGRAKVRNLGIQASSGNILIFLDAEMLVDPNFVTNHVKYHQAKSNLIMSGVMYSRNIITCIFPKYDRDKLGQIAEMVKGNENLKSKFDNYEKTTEKPYPLINKSDITNQAYGALIKDANSWFRNLTSKYGTDLEGFEFPWMAFLTGNVSLRRELLNKAGVFDEEFVKYGYEDWELGYRLYKAGAKYLNAENVISYHQEHPVAKSKWKEAIENYHLFIKKHHEVDILILGLELSRITGLTTMNDILQEYKNLVEKYGDKTKKFQNRFILVLETIAILLKVDIRHFNILGAAGFGIDQINGLKSDLRKLSNLGKYKNLANFIEKVIAS</sequence>
<dbReference type="Gene3D" id="2.60.120.200">
    <property type="match status" value="1"/>
</dbReference>
<dbReference type="InterPro" id="IPR013320">
    <property type="entry name" value="ConA-like_dom_sf"/>
</dbReference>
<dbReference type="Proteomes" id="UP001178888">
    <property type="component" value="Unassembled WGS sequence"/>
</dbReference>
<dbReference type="PANTHER" id="PTHR43685">
    <property type="entry name" value="GLYCOSYLTRANSFERASE"/>
    <property type="match status" value="1"/>
</dbReference>
<evidence type="ECO:0000313" key="6">
    <source>
        <dbReference type="Proteomes" id="UP000295132"/>
    </source>
</evidence>
<dbReference type="EMBL" id="SMYO01000010">
    <property type="protein sequence ID" value="TDK59034.1"/>
    <property type="molecule type" value="Genomic_DNA"/>
</dbReference>
<dbReference type="InterPro" id="IPR050834">
    <property type="entry name" value="Glycosyltransf_2"/>
</dbReference>
<protein>
    <submittedName>
        <fullName evidence="5">Glycosyltransferase</fullName>
        <ecNumber evidence="4">2.4.-.-</ecNumber>
    </submittedName>
</protein>
<proteinExistence type="predicted"/>
<gene>
    <name evidence="5" type="ORF">E2K98_20185</name>
    <name evidence="4" type="ORF">RCG21_07325</name>
</gene>
<dbReference type="InterPro" id="IPR001173">
    <property type="entry name" value="Glyco_trans_2-like"/>
</dbReference>
<dbReference type="SUPFAM" id="SSF49899">
    <property type="entry name" value="Concanavalin A-like lectins/glucanases"/>
    <property type="match status" value="1"/>
</dbReference>
<dbReference type="GO" id="GO:0016757">
    <property type="term" value="F:glycosyltransferase activity"/>
    <property type="evidence" value="ECO:0007669"/>
    <property type="project" value="UniProtKB-KW"/>
</dbReference>
<dbReference type="AlphaFoldDB" id="A0A4R5VM96"/>
<organism evidence="5 6">
    <name type="scientific">Bacillus salipaludis</name>
    <dbReference type="NCBI Taxonomy" id="2547811"/>
    <lineage>
        <taxon>Bacteria</taxon>
        <taxon>Bacillati</taxon>
        <taxon>Bacillota</taxon>
        <taxon>Bacilli</taxon>
        <taxon>Bacillales</taxon>
        <taxon>Bacillaceae</taxon>
        <taxon>Bacillus</taxon>
    </lineage>
</organism>
<dbReference type="Pfam" id="PF00535">
    <property type="entry name" value="Glycos_transf_2"/>
    <property type="match status" value="1"/>
</dbReference>
<comment type="caution">
    <text evidence="5">The sequence shown here is derived from an EMBL/GenBank/DDBJ whole genome shotgun (WGS) entry which is preliminary data.</text>
</comment>
<reference evidence="5 6" key="1">
    <citation type="submission" date="2019-03" db="EMBL/GenBank/DDBJ databases">
        <title>Bacillus niacini sp. nov. a Nicotinate-Metabolizing Mesophile Isolated from Soil.</title>
        <authorList>
            <person name="Zhang G."/>
        </authorList>
    </citation>
    <scope>NUCLEOTIDE SEQUENCE [LARGE SCALE GENOMIC DNA]</scope>
    <source>
        <strain evidence="5 6">WN066</strain>
    </source>
</reference>
<keyword evidence="1 5" id="KW-0808">Transferase</keyword>
<keyword evidence="4" id="KW-0328">Glycosyltransferase</keyword>
<feature type="domain" description="Glycosyltransferase 2-like" evidence="2">
    <location>
        <begin position="216"/>
        <end position="335"/>
    </location>
</feature>
<feature type="domain" description="Galactosyltransferase C-terminal" evidence="3">
    <location>
        <begin position="414"/>
        <end position="465"/>
    </location>
</feature>
<dbReference type="InterPro" id="IPR027791">
    <property type="entry name" value="Galactosyl_T_C"/>
</dbReference>
<dbReference type="InterPro" id="IPR029044">
    <property type="entry name" value="Nucleotide-diphossugar_trans"/>
</dbReference>
<dbReference type="Proteomes" id="UP000295132">
    <property type="component" value="Unassembled WGS sequence"/>
</dbReference>
<dbReference type="EC" id="2.4.-.-" evidence="4"/>
<dbReference type="Gene3D" id="3.90.550.10">
    <property type="entry name" value="Spore Coat Polysaccharide Biosynthesis Protein SpsA, Chain A"/>
    <property type="match status" value="1"/>
</dbReference>
<evidence type="ECO:0000313" key="5">
    <source>
        <dbReference type="EMBL" id="TDK59034.1"/>
    </source>
</evidence>
<name>A0A4R5VM96_9BACI</name>
<evidence type="ECO:0000313" key="7">
    <source>
        <dbReference type="Proteomes" id="UP001178888"/>
    </source>
</evidence>